<protein>
    <submittedName>
        <fullName evidence="3">AAA family ATPase</fullName>
    </submittedName>
</protein>
<dbReference type="Proteomes" id="UP000440694">
    <property type="component" value="Unassembled WGS sequence"/>
</dbReference>
<dbReference type="RefSeq" id="WP_154738323.1">
    <property type="nucleotide sequence ID" value="NZ_WMBQ01000001.1"/>
</dbReference>
<evidence type="ECO:0000259" key="2">
    <source>
        <dbReference type="Pfam" id="PF13514"/>
    </source>
</evidence>
<feature type="coiled-coil region" evidence="1">
    <location>
        <begin position="644"/>
        <end position="725"/>
    </location>
</feature>
<feature type="coiled-coil region" evidence="1">
    <location>
        <begin position="194"/>
        <end position="268"/>
    </location>
</feature>
<dbReference type="InterPro" id="IPR038734">
    <property type="entry name" value="YhaN_AAA"/>
</dbReference>
<proteinExistence type="predicted"/>
<dbReference type="Gene3D" id="3.40.50.300">
    <property type="entry name" value="P-loop containing nucleotide triphosphate hydrolases"/>
    <property type="match status" value="2"/>
</dbReference>
<evidence type="ECO:0000256" key="1">
    <source>
        <dbReference type="SAM" id="Coils"/>
    </source>
</evidence>
<sequence length="866" mass="92958">MKIRAIRLKEVGRFSAPVALEGLTGGLDVLAGPNELGKSTILKAVNTALFLPHTSKKQEIEELRPYAGGAPLIELDLEVEGRGWRLRKQYLSSRSAELRDLSTGQVSRGADAETQLAMLLGGTGHFALLCVEQGAAMASMAPVKTGGQTFMAAIESEIENVTDGSAARFVAERVKSELATLLTSHNPPRPTGALKTALDERDGLVKQRDEAQGRLERAQMRLDELERLRGELAALSDAAAMAERVRTADAARQAFEEARDAREKYSAAAAALVACERQLGAAQTMLESFERRAGDLSRLETTATETAPLLADCEARAAACSARTLDARGARTALRNALTALERDRKALERSERLAELTQRLDAARAAHTERTQVIEALAGNGAEDKVVDAARREAASIARIEARLTAAAPRVSLAYAPGAAGKVRVDGRPLADGEMLQPTRPITLEIAGIGVITIAPGQSDDVAQDEADLAAHRRTLAKLLQSAGAATLDDAERLLAERRDGEARLSDATARLKASAPEGMDRLQRSHAELAAQAAAADALPSPEGLEARAAEVMEALGAAETQLTSAEGAERDTREELVDLRARATGRAAEIEKLVRELGTPDVRASVHLEKREVLATAQSALNAAVRDAAAWREKAPDETSFADLKRAAAAAEDACQKARNDLALLRQQEAGLLGELKTDRADDVAARLDELNDLVARAEARCRDLQEEASALQLLAQELDASAARTRDRFAKPVVERLAPYLQLILPQARLVLGEDLAPQSLERGSAREDFARLSGGTQEQLGLLVRLAFARLLADTGTPAPLIIDDAVVNTDDDRLMRLFQALQHAAQRHQVLVLSCRQRDFDHLGGHRIALSTWEDARAAA</sequence>
<reference evidence="3 4" key="1">
    <citation type="submission" date="2019-11" db="EMBL/GenBank/DDBJ databases">
        <title>Identification of a novel strain.</title>
        <authorList>
            <person name="Xu Q."/>
            <person name="Wang G."/>
        </authorList>
    </citation>
    <scope>NUCLEOTIDE SEQUENCE [LARGE SCALE GENOMIC DNA]</scope>
    <source>
        <strain evidence="4">xq</strain>
    </source>
</reference>
<name>A0A6I3KM80_9HYPH</name>
<dbReference type="AlphaFoldDB" id="A0A6I3KM80"/>
<dbReference type="Pfam" id="PF13514">
    <property type="entry name" value="AAA_27"/>
    <property type="match status" value="1"/>
</dbReference>
<dbReference type="PANTHER" id="PTHR41259:SF1">
    <property type="entry name" value="DOUBLE-STRAND BREAK REPAIR RAD50 ATPASE, PUTATIVE-RELATED"/>
    <property type="match status" value="1"/>
</dbReference>
<feature type="coiled-coil region" evidence="1">
    <location>
        <begin position="331"/>
        <end position="358"/>
    </location>
</feature>
<gene>
    <name evidence="3" type="ORF">GIW81_05675</name>
</gene>
<feature type="domain" description="YhaN AAA" evidence="2">
    <location>
        <begin position="1"/>
        <end position="55"/>
    </location>
</feature>
<keyword evidence="4" id="KW-1185">Reference proteome</keyword>
<keyword evidence="1" id="KW-0175">Coiled coil</keyword>
<dbReference type="PANTHER" id="PTHR41259">
    <property type="entry name" value="DOUBLE-STRAND BREAK REPAIR RAD50 ATPASE, PUTATIVE-RELATED"/>
    <property type="match status" value="1"/>
</dbReference>
<organism evidence="3 4">
    <name type="scientific">Hyphomicrobium album</name>
    <dbReference type="NCBI Taxonomy" id="2665159"/>
    <lineage>
        <taxon>Bacteria</taxon>
        <taxon>Pseudomonadati</taxon>
        <taxon>Pseudomonadota</taxon>
        <taxon>Alphaproteobacteria</taxon>
        <taxon>Hyphomicrobiales</taxon>
        <taxon>Hyphomicrobiaceae</taxon>
        <taxon>Hyphomicrobium</taxon>
    </lineage>
</organism>
<dbReference type="InterPro" id="IPR027417">
    <property type="entry name" value="P-loop_NTPase"/>
</dbReference>
<accession>A0A6I3KM80</accession>
<evidence type="ECO:0000313" key="4">
    <source>
        <dbReference type="Proteomes" id="UP000440694"/>
    </source>
</evidence>
<dbReference type="SUPFAM" id="SSF52540">
    <property type="entry name" value="P-loop containing nucleoside triphosphate hydrolases"/>
    <property type="match status" value="1"/>
</dbReference>
<evidence type="ECO:0000313" key="3">
    <source>
        <dbReference type="EMBL" id="MTD93821.1"/>
    </source>
</evidence>
<comment type="caution">
    <text evidence="3">The sequence shown here is derived from an EMBL/GenBank/DDBJ whole genome shotgun (WGS) entry which is preliminary data.</text>
</comment>
<dbReference type="EMBL" id="WMBQ01000001">
    <property type="protein sequence ID" value="MTD93821.1"/>
    <property type="molecule type" value="Genomic_DNA"/>
</dbReference>